<evidence type="ECO:0000313" key="2">
    <source>
        <dbReference type="EMBL" id="SAL27811.1"/>
    </source>
</evidence>
<dbReference type="AlphaFoldDB" id="A0A158G7I3"/>
<dbReference type="OrthoDB" id="9150238at2"/>
<dbReference type="Proteomes" id="UP000054977">
    <property type="component" value="Unassembled WGS sequence"/>
</dbReference>
<reference evidence="2" key="1">
    <citation type="submission" date="2016-01" db="EMBL/GenBank/DDBJ databases">
        <authorList>
            <person name="Peeters C."/>
        </authorList>
    </citation>
    <scope>NUCLEOTIDE SEQUENCE [LARGE SCALE GENOMIC DNA]</scope>
    <source>
        <strain evidence="2">LMG 22934</strain>
    </source>
</reference>
<evidence type="ECO:0000313" key="3">
    <source>
        <dbReference type="Proteomes" id="UP000054977"/>
    </source>
</evidence>
<dbReference type="InterPro" id="IPR035897">
    <property type="entry name" value="Toll_tir_struct_dom_sf"/>
</dbReference>
<dbReference type="Gene3D" id="3.40.50.10140">
    <property type="entry name" value="Toll/interleukin-1 receptor homology (TIR) domain"/>
    <property type="match status" value="1"/>
</dbReference>
<feature type="domain" description="TIR" evidence="1">
    <location>
        <begin position="1"/>
        <end position="156"/>
    </location>
</feature>
<dbReference type="STRING" id="326474.AWB65_01634"/>
<dbReference type="PROSITE" id="PS50104">
    <property type="entry name" value="TIR"/>
    <property type="match status" value="1"/>
</dbReference>
<sequence length="432" mass="48284">MVYQFFFSYTRNNTDIYLKGFFKDLSNAVRDKLGLGPQDAVGFFDQRELELGEAWDQSIVAALQSTKVFIAVMSPAYLKSEYCGKEWALFEQRIRASFPQGAAPPPVLKPLIWIPFDAAAPLESVGTYQYTLGDPGEVHNQSGLKYMFKQRSKYRPHLIALIESLAQQIVDAQRYDLPALPAVPALADTRSAFAPLEASVDEAGTSGGGTVTRLTSPIPPTLLNLSPTHVRFVYVAADPAQFGNARRSEPYIARGGADWKPYYPASMTRVHRAVQFVASADDLDLTSESLPFSSSLLDDIEDACTRREIVILIVDGWSLYWGAHYRDILMRLDQRLDYHWCVLVPWNEDDPDSMRICDEIRATLGQTFDRHANLSNNPLFYQASITSEEQLKKVLREKLTRLKEEIRKRADVRMPVPAGPGKAIISGPSAGG</sequence>
<accession>A0A158G7I3</accession>
<proteinExistence type="predicted"/>
<keyword evidence="3" id="KW-1185">Reference proteome</keyword>
<dbReference type="InterPro" id="IPR026367">
    <property type="entry name" value="FxsC_C"/>
</dbReference>
<name>A0A158G7I3_9BURK</name>
<dbReference type="RefSeq" id="WP_087666665.1">
    <property type="nucleotide sequence ID" value="NZ_FCNW02000005.1"/>
</dbReference>
<dbReference type="EMBL" id="FCNW02000005">
    <property type="protein sequence ID" value="SAL27811.1"/>
    <property type="molecule type" value="Genomic_DNA"/>
</dbReference>
<dbReference type="Pfam" id="PF13676">
    <property type="entry name" value="TIR_2"/>
    <property type="match status" value="1"/>
</dbReference>
<dbReference type="SUPFAM" id="SSF52200">
    <property type="entry name" value="Toll/Interleukin receptor TIR domain"/>
    <property type="match status" value="1"/>
</dbReference>
<protein>
    <recommendedName>
        <fullName evidence="1">TIR domain-containing protein</fullName>
    </recommendedName>
</protein>
<dbReference type="InterPro" id="IPR000157">
    <property type="entry name" value="TIR_dom"/>
</dbReference>
<dbReference type="NCBIfam" id="TIGR04276">
    <property type="entry name" value="FxsC_Cterm"/>
    <property type="match status" value="1"/>
</dbReference>
<gene>
    <name evidence="2" type="ORF">AWB65_01634</name>
</gene>
<dbReference type="GO" id="GO:0007165">
    <property type="term" value="P:signal transduction"/>
    <property type="evidence" value="ECO:0007669"/>
    <property type="project" value="InterPro"/>
</dbReference>
<organism evidence="2 3">
    <name type="scientific">Caballeronia humi</name>
    <dbReference type="NCBI Taxonomy" id="326474"/>
    <lineage>
        <taxon>Bacteria</taxon>
        <taxon>Pseudomonadati</taxon>
        <taxon>Pseudomonadota</taxon>
        <taxon>Betaproteobacteria</taxon>
        <taxon>Burkholderiales</taxon>
        <taxon>Burkholderiaceae</taxon>
        <taxon>Caballeronia</taxon>
    </lineage>
</organism>
<comment type="caution">
    <text evidence="2">The sequence shown here is derived from an EMBL/GenBank/DDBJ whole genome shotgun (WGS) entry which is preliminary data.</text>
</comment>
<evidence type="ECO:0000259" key="1">
    <source>
        <dbReference type="PROSITE" id="PS50104"/>
    </source>
</evidence>